<feature type="compositionally biased region" description="Low complexity" evidence="4">
    <location>
        <begin position="689"/>
        <end position="703"/>
    </location>
</feature>
<dbReference type="SMART" id="SM00326">
    <property type="entry name" value="SH3"/>
    <property type="match status" value="1"/>
</dbReference>
<feature type="region of interest" description="Disordered" evidence="4">
    <location>
        <begin position="102"/>
        <end position="150"/>
    </location>
</feature>
<dbReference type="GO" id="GO:0005769">
    <property type="term" value="C:early endosome"/>
    <property type="evidence" value="ECO:0007669"/>
    <property type="project" value="TreeGrafter"/>
</dbReference>
<dbReference type="KEGG" id="zmk:HG535_0E04400"/>
<feature type="domain" description="SH3" evidence="5">
    <location>
        <begin position="37"/>
        <end position="101"/>
    </location>
</feature>
<evidence type="ECO:0000313" key="8">
    <source>
        <dbReference type="EMBL" id="QLG73356.1"/>
    </source>
</evidence>
<dbReference type="InterPro" id="IPR013761">
    <property type="entry name" value="SAM/pointed_sf"/>
</dbReference>
<dbReference type="PROSITE" id="PS50105">
    <property type="entry name" value="SAM_DOMAIN"/>
    <property type="match status" value="1"/>
</dbReference>
<dbReference type="InterPro" id="IPR001660">
    <property type="entry name" value="SAM"/>
</dbReference>
<evidence type="ECO:0000256" key="3">
    <source>
        <dbReference type="PROSITE-ProRule" id="PRU00192"/>
    </source>
</evidence>
<feature type="region of interest" description="Disordered" evidence="4">
    <location>
        <begin position="444"/>
        <end position="483"/>
    </location>
</feature>
<dbReference type="FunFam" id="2.30.30.40:FF:000259">
    <property type="entry name" value="Protein BOI2"/>
    <property type="match status" value="1"/>
</dbReference>
<dbReference type="RefSeq" id="XP_037145083.1">
    <property type="nucleotide sequence ID" value="XM_037289188.1"/>
</dbReference>
<dbReference type="SUPFAM" id="SSF50729">
    <property type="entry name" value="PH domain-like"/>
    <property type="match status" value="1"/>
</dbReference>
<dbReference type="GO" id="GO:0001881">
    <property type="term" value="P:receptor recycling"/>
    <property type="evidence" value="ECO:0007669"/>
    <property type="project" value="TreeGrafter"/>
</dbReference>
<feature type="compositionally biased region" description="Polar residues" evidence="4">
    <location>
        <begin position="660"/>
        <end position="674"/>
    </location>
</feature>
<dbReference type="InterPro" id="IPR036028">
    <property type="entry name" value="SH3-like_dom_sf"/>
</dbReference>
<keyword evidence="2" id="KW-0597">Phosphoprotein</keyword>
<dbReference type="CDD" id="cd11886">
    <property type="entry name" value="SH3_BOI"/>
    <property type="match status" value="1"/>
</dbReference>
<feature type="compositionally biased region" description="Pro residues" evidence="4">
    <location>
        <begin position="455"/>
        <end position="468"/>
    </location>
</feature>
<feature type="compositionally biased region" description="Polar residues" evidence="4">
    <location>
        <begin position="474"/>
        <end position="483"/>
    </location>
</feature>
<dbReference type="InterPro" id="IPR001452">
    <property type="entry name" value="SH3_domain"/>
</dbReference>
<feature type="region of interest" description="Disordered" evidence="4">
    <location>
        <begin position="390"/>
        <end position="414"/>
    </location>
</feature>
<evidence type="ECO:0000259" key="7">
    <source>
        <dbReference type="PROSITE" id="PS50105"/>
    </source>
</evidence>
<dbReference type="Gene3D" id="2.30.30.40">
    <property type="entry name" value="SH3 Domains"/>
    <property type="match status" value="1"/>
</dbReference>
<dbReference type="PROSITE" id="PS50002">
    <property type="entry name" value="SH3"/>
    <property type="match status" value="1"/>
</dbReference>
<dbReference type="OrthoDB" id="73680at2759"/>
<dbReference type="SUPFAM" id="SSF47769">
    <property type="entry name" value="SAM/Pointed domain"/>
    <property type="match status" value="1"/>
</dbReference>
<dbReference type="GO" id="GO:0007032">
    <property type="term" value="P:endosome organization"/>
    <property type="evidence" value="ECO:0007669"/>
    <property type="project" value="TreeGrafter"/>
</dbReference>
<proteinExistence type="predicted"/>
<accession>A0A7H9B4Q4</accession>
<organism evidence="8 9">
    <name type="scientific">Zygotorulaspora mrakii</name>
    <name type="common">Zygosaccharomyces mrakii</name>
    <dbReference type="NCBI Taxonomy" id="42260"/>
    <lineage>
        <taxon>Eukaryota</taxon>
        <taxon>Fungi</taxon>
        <taxon>Dikarya</taxon>
        <taxon>Ascomycota</taxon>
        <taxon>Saccharomycotina</taxon>
        <taxon>Saccharomycetes</taxon>
        <taxon>Saccharomycetales</taxon>
        <taxon>Saccharomycetaceae</taxon>
        <taxon>Zygotorulaspora</taxon>
    </lineage>
</organism>
<dbReference type="SMART" id="SM00454">
    <property type="entry name" value="SAM"/>
    <property type="match status" value="1"/>
</dbReference>
<dbReference type="InterPro" id="IPR011993">
    <property type="entry name" value="PH-like_dom_sf"/>
</dbReference>
<feature type="region of interest" description="Disordered" evidence="4">
    <location>
        <begin position="355"/>
        <end position="377"/>
    </location>
</feature>
<sequence>MSTRKFPVLSQLDTKSTSISNDTIPNRTFSSSQCGSSMNAVYIAINEYSKRMEDELDMKPGDKIQVITDDEEYHDGWYYGRNLRTKEEGLYPVVFTQEISPDTRPSVMRAKSSKRVASSGNGSNSNLSSFSQTGSTSELPTPTPLETASQIPLSLRKSFIDRKASLKTTMSDIDRALEELRTDSIGSRENMTQNLTHETILSSTRDLDISDPATASSTKSNDTTSLGLNVAANSINGISKDKLEPSKVNAWTPEEVTAFFIMSGFDIQSASRFQQHKVSGSILLQLELAHLKELDIDSFGTRFEIHKEIELLKEASDSVNMDETSKVDNSTQLMPPAFLNQNPSYRGHLRKVSQSLDDLPQKSPSNPLLERPSNVKVAQQRPFSIIDKFSEHNGMNSNNGTNSYSNNQMQNNHNNLNYNNYATPELGTPKAIITPQELKENVDPSLFTSPRRAPKPPSYPSPMQPPKSPSFSKDQNTWSGRTYSPPTIYEKAMSTSSEVPDPFKFPPPQSPHLQDYKVETGTPLAENSGMLFPSLNSDSGNRSSVIYSGHRKNRSGGSFVDLFNRVSQLSPGTQLQADELSGMNNNVDFNARPSSSIYVGHSRTASVARVRHPSQNSELKKHRRTSSMLSFFSAKNEDRPSSPIKGSQNFGHAGSHSRKNSYTVSPIKQQQNQDIIAPFSPSAKPPKISPDSSVPSRVGSSSPMKQRTSKKEETKRRSVSAKETSKDSLDDSNSTPAEDDKKKRSVSEAIKGKGTRVKTTRKQQTSAFMEGIRNVSVKDAMINADCSGWMSKKGSGAMGVWKTRFFTLHGTRLSYFASTTDSRERGLIDITAHCVIPAKEDDKLVSLYAASTGKGRYCFKLLPPAPGSKKGLTFTQPRVHYFAVDSKDDMRAWMAALIKTTIDIDTSVPIISSCATPTVSLSRAQEMLSEAREATRLREQQRYLNEEDEDQMLWESQQRQTSAGDDDMLGSAINISSNGNTTVNSTGFASPYLLASGALSPSIAMNGEKFQDRVKNNDYVGIKMASPGQPL</sequence>
<dbReference type="CDD" id="cd09535">
    <property type="entry name" value="SAM_BOI-like_fungal"/>
    <property type="match status" value="1"/>
</dbReference>
<feature type="domain" description="SAM" evidence="7">
    <location>
        <begin position="251"/>
        <end position="315"/>
    </location>
</feature>
<feature type="compositionally biased region" description="Low complexity" evidence="4">
    <location>
        <begin position="118"/>
        <end position="147"/>
    </location>
</feature>
<dbReference type="PANTHER" id="PTHR22902:SF27">
    <property type="entry name" value="PLECKSTRIN HOMOLOGY DOMAIN-CONTAINING FAMILY A MEMBER 3"/>
    <property type="match status" value="1"/>
</dbReference>
<dbReference type="AlphaFoldDB" id="A0A7H9B4Q4"/>
<dbReference type="GO" id="GO:0042147">
    <property type="term" value="P:retrograde transport, endosome to Golgi"/>
    <property type="evidence" value="ECO:0007669"/>
    <property type="project" value="TreeGrafter"/>
</dbReference>
<evidence type="ECO:0000313" key="9">
    <source>
        <dbReference type="Proteomes" id="UP000509704"/>
    </source>
</evidence>
<dbReference type="InterPro" id="IPR035551">
    <property type="entry name" value="Boi1/2_SH3"/>
</dbReference>
<dbReference type="GO" id="GO:0005802">
    <property type="term" value="C:trans-Golgi network"/>
    <property type="evidence" value="ECO:0007669"/>
    <property type="project" value="TreeGrafter"/>
</dbReference>
<dbReference type="Pfam" id="PF00169">
    <property type="entry name" value="PH"/>
    <property type="match status" value="1"/>
</dbReference>
<evidence type="ECO:0000256" key="2">
    <source>
        <dbReference type="ARBA" id="ARBA00022553"/>
    </source>
</evidence>
<dbReference type="PANTHER" id="PTHR22902">
    <property type="entry name" value="SESQUIPEDALIAN"/>
    <property type="match status" value="1"/>
</dbReference>
<evidence type="ECO:0000259" key="6">
    <source>
        <dbReference type="PROSITE" id="PS50003"/>
    </source>
</evidence>
<feature type="compositionally biased region" description="Low complexity" evidence="4">
    <location>
        <begin position="393"/>
        <end position="414"/>
    </location>
</feature>
<dbReference type="SMART" id="SM00233">
    <property type="entry name" value="PH"/>
    <property type="match status" value="1"/>
</dbReference>
<evidence type="ECO:0000256" key="1">
    <source>
        <dbReference type="ARBA" id="ARBA00022443"/>
    </source>
</evidence>
<dbReference type="FunFam" id="2.30.29.30:FF:000230">
    <property type="entry name" value="Polarized growth protein (Boi2)"/>
    <property type="match status" value="1"/>
</dbReference>
<dbReference type="GO" id="GO:0005829">
    <property type="term" value="C:cytosol"/>
    <property type="evidence" value="ECO:0007669"/>
    <property type="project" value="GOC"/>
</dbReference>
<dbReference type="Proteomes" id="UP000509704">
    <property type="component" value="Chromosome 5"/>
</dbReference>
<dbReference type="Gene3D" id="1.10.150.50">
    <property type="entry name" value="Transcription Factor, Ets-1"/>
    <property type="match status" value="1"/>
</dbReference>
<dbReference type="EMBL" id="CP058608">
    <property type="protein sequence ID" value="QLG73356.1"/>
    <property type="molecule type" value="Genomic_DNA"/>
</dbReference>
<dbReference type="InterPro" id="IPR045188">
    <property type="entry name" value="Boi1/Boi2-like"/>
</dbReference>
<protein>
    <recommendedName>
        <fullName evidence="10">Protein BOI2</fullName>
    </recommendedName>
</protein>
<keyword evidence="1 3" id="KW-0728">SH3 domain</keyword>
<evidence type="ECO:0008006" key="10">
    <source>
        <dbReference type="Google" id="ProtNLM"/>
    </source>
</evidence>
<feature type="region of interest" description="Disordered" evidence="4">
    <location>
        <begin position="606"/>
        <end position="764"/>
    </location>
</feature>
<dbReference type="GO" id="GO:0055037">
    <property type="term" value="C:recycling endosome"/>
    <property type="evidence" value="ECO:0007669"/>
    <property type="project" value="TreeGrafter"/>
</dbReference>
<gene>
    <name evidence="8" type="ORF">HG535_0E04400</name>
</gene>
<dbReference type="Gene3D" id="2.30.29.30">
    <property type="entry name" value="Pleckstrin-homology domain (PH domain)/Phosphotyrosine-binding domain (PTB)"/>
    <property type="match status" value="1"/>
</dbReference>
<dbReference type="PROSITE" id="PS50003">
    <property type="entry name" value="PH_DOMAIN"/>
    <property type="match status" value="1"/>
</dbReference>
<dbReference type="Pfam" id="PF07647">
    <property type="entry name" value="SAM_2"/>
    <property type="match status" value="1"/>
</dbReference>
<name>A0A7H9B4Q4_ZYGMR</name>
<evidence type="ECO:0000259" key="5">
    <source>
        <dbReference type="PROSITE" id="PS50002"/>
    </source>
</evidence>
<feature type="compositionally biased region" description="Polar residues" evidence="4">
    <location>
        <begin position="355"/>
        <end position="366"/>
    </location>
</feature>
<dbReference type="GeneID" id="59237098"/>
<dbReference type="SUPFAM" id="SSF50044">
    <property type="entry name" value="SH3-domain"/>
    <property type="match status" value="1"/>
</dbReference>
<reference evidence="8 9" key="1">
    <citation type="submission" date="2020-07" db="EMBL/GenBank/DDBJ databases">
        <title>The yeast mating-type switching endonuclease HO is a domesticated member of an unorthodox homing genetic element family.</title>
        <authorList>
            <person name="Coughlan A.Y."/>
            <person name="Lombardi L."/>
            <person name="Braun-Galleani S."/>
            <person name="Martos A.R."/>
            <person name="Galeote V."/>
            <person name="Bigey F."/>
            <person name="Dequin S."/>
            <person name="Byrne K.P."/>
            <person name="Wolfe K.H."/>
        </authorList>
    </citation>
    <scope>NUCLEOTIDE SEQUENCE [LARGE SCALE GENOMIC DNA]</scope>
    <source>
        <strain evidence="8 9">NRRL Y-6702</strain>
    </source>
</reference>
<evidence type="ECO:0000256" key="4">
    <source>
        <dbReference type="SAM" id="MobiDB-lite"/>
    </source>
</evidence>
<feature type="compositionally biased region" description="Polar residues" evidence="4">
    <location>
        <begin position="954"/>
        <end position="963"/>
    </location>
</feature>
<dbReference type="Pfam" id="PF00018">
    <property type="entry name" value="SH3_1"/>
    <property type="match status" value="1"/>
</dbReference>
<feature type="domain" description="PH" evidence="6">
    <location>
        <begin position="783"/>
        <end position="902"/>
    </location>
</feature>
<dbReference type="InterPro" id="IPR001849">
    <property type="entry name" value="PH_domain"/>
</dbReference>
<keyword evidence="9" id="KW-1185">Reference proteome</keyword>
<dbReference type="CDD" id="cd13316">
    <property type="entry name" value="PH_Boi"/>
    <property type="match status" value="1"/>
</dbReference>
<feature type="region of interest" description="Disordered" evidence="4">
    <location>
        <begin position="946"/>
        <end position="966"/>
    </location>
</feature>